<feature type="non-terminal residue" evidence="1">
    <location>
        <position position="72"/>
    </location>
</feature>
<organism evidence="1 2">
    <name type="scientific">Enterobacter cloacae</name>
    <dbReference type="NCBI Taxonomy" id="550"/>
    <lineage>
        <taxon>Bacteria</taxon>
        <taxon>Pseudomonadati</taxon>
        <taxon>Pseudomonadota</taxon>
        <taxon>Gammaproteobacteria</taxon>
        <taxon>Enterobacterales</taxon>
        <taxon>Enterobacteriaceae</taxon>
        <taxon>Enterobacter</taxon>
        <taxon>Enterobacter cloacae complex</taxon>
    </lineage>
</organism>
<comment type="caution">
    <text evidence="1">The sequence shown here is derived from an EMBL/GenBank/DDBJ whole genome shotgun (WGS) entry which is preliminary data.</text>
</comment>
<evidence type="ECO:0000313" key="2">
    <source>
        <dbReference type="Proteomes" id="UP001215180"/>
    </source>
</evidence>
<evidence type="ECO:0000313" key="1">
    <source>
        <dbReference type="EMBL" id="MDF3635816.1"/>
    </source>
</evidence>
<proteinExistence type="predicted"/>
<dbReference type="Proteomes" id="UP001215180">
    <property type="component" value="Unassembled WGS sequence"/>
</dbReference>
<protein>
    <submittedName>
        <fullName evidence="1">Uncharacterized protein</fullName>
    </submittedName>
</protein>
<reference evidence="1" key="1">
    <citation type="submission" date="2023-03" db="EMBL/GenBank/DDBJ databases">
        <title>A Study on Prevalence and Characterization of Enterobacter cloacae strains in China.</title>
        <authorList>
            <person name="Zheng Z."/>
        </authorList>
    </citation>
    <scope>NUCLEOTIDE SEQUENCE</scope>
    <source>
        <strain evidence="1">EC77</strain>
    </source>
</reference>
<dbReference type="AlphaFoldDB" id="A0AAW6NHP5"/>
<name>A0AAW6NHP5_ENTCL</name>
<accession>A0AAW6NHP5</accession>
<gene>
    <name evidence="1" type="ORF">P3S46_01105</name>
</gene>
<sequence length="72" mass="7908">MTTLVFEMADINKLIEEIRTAKTFSVTPDQIYDPACYPGGALLNAEGQTEEEARKAGRVFFPSSSKIASTHL</sequence>
<dbReference type="EMBL" id="JARJGR010000159">
    <property type="protein sequence ID" value="MDF3635816.1"/>
    <property type="molecule type" value="Genomic_DNA"/>
</dbReference>